<reference evidence="2 4" key="2">
    <citation type="submission" date="2019-03" db="EMBL/GenBank/DDBJ databases">
        <authorList>
            <person name="He R.-H."/>
        </authorList>
    </citation>
    <scope>NUCLEOTIDE SEQUENCE [LARGE SCALE GENOMIC DNA]</scope>
    <source>
        <strain evidence="2 4">DSM 19624</strain>
    </source>
</reference>
<gene>
    <name evidence="1" type="ORF">BCL90_1167</name>
    <name evidence="2" type="ORF">E3V97_13890</name>
</gene>
<dbReference type="AlphaFoldDB" id="A0A497YA34"/>
<proteinExistence type="predicted"/>
<comment type="caution">
    <text evidence="1">The sequence shown here is derived from an EMBL/GenBank/DDBJ whole genome shotgun (WGS) entry which is preliminary data.</text>
</comment>
<dbReference type="SUPFAM" id="SSF54518">
    <property type="entry name" value="Tubby C-terminal domain-like"/>
    <property type="match status" value="1"/>
</dbReference>
<dbReference type="GO" id="GO:0017128">
    <property type="term" value="F:phospholipid scramblase activity"/>
    <property type="evidence" value="ECO:0007669"/>
    <property type="project" value="InterPro"/>
</dbReference>
<dbReference type="InterPro" id="IPR038595">
    <property type="entry name" value="LOR_sf"/>
</dbReference>
<dbReference type="PANTHER" id="PTHR23248:SF9">
    <property type="entry name" value="PHOSPHOLIPID SCRAMBLASE"/>
    <property type="match status" value="1"/>
</dbReference>
<dbReference type="Proteomes" id="UP000273898">
    <property type="component" value="Unassembled WGS sequence"/>
</dbReference>
<dbReference type="GO" id="GO:0005886">
    <property type="term" value="C:plasma membrane"/>
    <property type="evidence" value="ECO:0007669"/>
    <property type="project" value="TreeGrafter"/>
</dbReference>
<evidence type="ECO:0000313" key="3">
    <source>
        <dbReference type="Proteomes" id="UP000273898"/>
    </source>
</evidence>
<dbReference type="Proteomes" id="UP000297429">
    <property type="component" value="Unassembled WGS sequence"/>
</dbReference>
<dbReference type="OrthoDB" id="652307at2"/>
<dbReference type="EMBL" id="RCCK01000010">
    <property type="protein sequence ID" value="RLJ80402.1"/>
    <property type="molecule type" value="Genomic_DNA"/>
</dbReference>
<dbReference type="PANTHER" id="PTHR23248">
    <property type="entry name" value="PHOSPHOLIPID SCRAMBLASE-RELATED"/>
    <property type="match status" value="1"/>
</dbReference>
<evidence type="ECO:0000313" key="2">
    <source>
        <dbReference type="EMBL" id="TFB31670.1"/>
    </source>
</evidence>
<dbReference type="Pfam" id="PF03803">
    <property type="entry name" value="Scramblase"/>
    <property type="match status" value="1"/>
</dbReference>
<sequence length="200" mass="22762">MNKQIPPFFLSDEYFIDEKVNFLKFANEYKVYNDQGTQIGIIKQRISGWHKVLTLLVDKRMMPFKLEITDINDQLQATITRGWTFWMSKIFVTDPLGVEVGIIKQKFKLFKPTFTISSPTSGEEIAKISGDWKAWNFTITNNAGAEMGKISKKWAGALKEVFTTADKYNVSIDPSYAESNQKVAIVATAITIDMVLKESK</sequence>
<organism evidence="1 3">
    <name type="scientific">Pedobacter alluvionis</name>
    <dbReference type="NCBI Taxonomy" id="475253"/>
    <lineage>
        <taxon>Bacteria</taxon>
        <taxon>Pseudomonadati</taxon>
        <taxon>Bacteroidota</taxon>
        <taxon>Sphingobacteriia</taxon>
        <taxon>Sphingobacteriales</taxon>
        <taxon>Sphingobacteriaceae</taxon>
        <taxon>Pedobacter</taxon>
    </lineage>
</organism>
<evidence type="ECO:0000313" key="4">
    <source>
        <dbReference type="Proteomes" id="UP000297429"/>
    </source>
</evidence>
<accession>A0A497YA34</accession>
<dbReference type="Gene3D" id="2.40.160.200">
    <property type="entry name" value="LURP1-related"/>
    <property type="match status" value="1"/>
</dbReference>
<protein>
    <submittedName>
        <fullName evidence="1">Scramblase</fullName>
    </submittedName>
</protein>
<dbReference type="InterPro" id="IPR025659">
    <property type="entry name" value="Tubby-like_C"/>
</dbReference>
<dbReference type="EMBL" id="SOPX01000002">
    <property type="protein sequence ID" value="TFB31670.1"/>
    <property type="molecule type" value="Genomic_DNA"/>
</dbReference>
<keyword evidence="4" id="KW-1185">Reference proteome</keyword>
<name>A0A497YA34_9SPHI</name>
<reference evidence="1 3" key="1">
    <citation type="submission" date="2018-10" db="EMBL/GenBank/DDBJ databases">
        <title>Genomic Encyclopedia of Archaeal and Bacterial Type Strains, Phase II (KMG-II): from individual species to whole genera.</title>
        <authorList>
            <person name="Goeker M."/>
        </authorList>
    </citation>
    <scope>NUCLEOTIDE SEQUENCE [LARGE SCALE GENOMIC DNA]</scope>
    <source>
        <strain evidence="1 3">DSM 19624</strain>
    </source>
</reference>
<evidence type="ECO:0000313" key="1">
    <source>
        <dbReference type="EMBL" id="RLJ80402.1"/>
    </source>
</evidence>
<dbReference type="InterPro" id="IPR005552">
    <property type="entry name" value="Scramblase"/>
</dbReference>
<dbReference type="RefSeq" id="WP_121283000.1">
    <property type="nucleotide sequence ID" value="NZ_RCCK01000010.1"/>
</dbReference>